<dbReference type="eggNOG" id="KOG0381">
    <property type="taxonomic scope" value="Eukaryota"/>
</dbReference>
<comment type="subcellular location">
    <subcellularLocation>
        <location evidence="1">Nucleus</location>
    </subcellularLocation>
</comment>
<dbReference type="OrthoDB" id="1919336at2759"/>
<keyword evidence="2 3" id="KW-0539">Nucleus</keyword>
<feature type="compositionally biased region" description="Basic and acidic residues" evidence="4">
    <location>
        <begin position="62"/>
        <end position="86"/>
    </location>
</feature>
<dbReference type="GO" id="GO:0006261">
    <property type="term" value="P:DNA-templated DNA replication"/>
    <property type="evidence" value="ECO:0007669"/>
    <property type="project" value="TreeGrafter"/>
</dbReference>
<keyword evidence="3" id="KW-0238">DNA-binding</keyword>
<organism evidence="6">
    <name type="scientific">Aphanomyces invadans</name>
    <dbReference type="NCBI Taxonomy" id="157072"/>
    <lineage>
        <taxon>Eukaryota</taxon>
        <taxon>Sar</taxon>
        <taxon>Stramenopiles</taxon>
        <taxon>Oomycota</taxon>
        <taxon>Saprolegniomycetes</taxon>
        <taxon>Saprolegniales</taxon>
        <taxon>Verrucalvaceae</taxon>
        <taxon>Aphanomyces</taxon>
    </lineage>
</organism>
<dbReference type="STRING" id="157072.A0A024TN45"/>
<reference evidence="6" key="1">
    <citation type="submission" date="2013-12" db="EMBL/GenBank/DDBJ databases">
        <title>The Genome Sequence of Aphanomyces invadans NJM9701.</title>
        <authorList>
            <consortium name="The Broad Institute Genomics Platform"/>
            <person name="Russ C."/>
            <person name="Tyler B."/>
            <person name="van West P."/>
            <person name="Dieguez-Uribeondo J."/>
            <person name="Young S.K."/>
            <person name="Zeng Q."/>
            <person name="Gargeya S."/>
            <person name="Fitzgerald M."/>
            <person name="Abouelleil A."/>
            <person name="Alvarado L."/>
            <person name="Chapman S.B."/>
            <person name="Gainer-Dewar J."/>
            <person name="Goldberg J."/>
            <person name="Griggs A."/>
            <person name="Gujja S."/>
            <person name="Hansen M."/>
            <person name="Howarth C."/>
            <person name="Imamovic A."/>
            <person name="Ireland A."/>
            <person name="Larimer J."/>
            <person name="McCowan C."/>
            <person name="Murphy C."/>
            <person name="Pearson M."/>
            <person name="Poon T.W."/>
            <person name="Priest M."/>
            <person name="Roberts A."/>
            <person name="Saif S."/>
            <person name="Shea T."/>
            <person name="Sykes S."/>
            <person name="Wortman J."/>
            <person name="Nusbaum C."/>
            <person name="Birren B."/>
        </authorList>
    </citation>
    <scope>NUCLEOTIDE SEQUENCE [LARGE SCALE GENOMIC DNA]</scope>
    <source>
        <strain evidence="6">NJM9701</strain>
    </source>
</reference>
<dbReference type="InterPro" id="IPR003958">
    <property type="entry name" value="CBFA_NFYB_domain"/>
</dbReference>
<dbReference type="SUPFAM" id="SSF47095">
    <property type="entry name" value="HMG-box"/>
    <property type="match status" value="1"/>
</dbReference>
<dbReference type="SUPFAM" id="SSF47113">
    <property type="entry name" value="Histone-fold"/>
    <property type="match status" value="1"/>
</dbReference>
<feature type="compositionally biased region" description="Basic and acidic residues" evidence="4">
    <location>
        <begin position="29"/>
        <end position="40"/>
    </location>
</feature>
<dbReference type="GeneID" id="20088403"/>
<dbReference type="EMBL" id="KI913982">
    <property type="protein sequence ID" value="ETV95056.1"/>
    <property type="molecule type" value="Genomic_DNA"/>
</dbReference>
<dbReference type="RefSeq" id="XP_008876230.1">
    <property type="nucleotide sequence ID" value="XM_008878008.1"/>
</dbReference>
<dbReference type="InterPro" id="IPR009071">
    <property type="entry name" value="HMG_box_dom"/>
</dbReference>
<evidence type="ECO:0000256" key="1">
    <source>
        <dbReference type="ARBA" id="ARBA00004123"/>
    </source>
</evidence>
<evidence type="ECO:0000259" key="5">
    <source>
        <dbReference type="PROSITE" id="PS50118"/>
    </source>
</evidence>
<dbReference type="eggNOG" id="KOG1657">
    <property type="taxonomic scope" value="Eukaryota"/>
</dbReference>
<dbReference type="CDD" id="cd21994">
    <property type="entry name" value="HMG-box_SSRP1-like"/>
    <property type="match status" value="1"/>
</dbReference>
<feature type="DNA-binding region" description="HMG box" evidence="3">
    <location>
        <begin position="99"/>
        <end position="167"/>
    </location>
</feature>
<dbReference type="InterPro" id="IPR050568">
    <property type="entry name" value="Transcr_DNA_Rep_Reg"/>
</dbReference>
<gene>
    <name evidence="6" type="ORF">H310_11353</name>
</gene>
<feature type="compositionally biased region" description="Polar residues" evidence="4">
    <location>
        <begin position="296"/>
        <end position="305"/>
    </location>
</feature>
<dbReference type="Pfam" id="PF00808">
    <property type="entry name" value="CBFD_NFYB_HMF"/>
    <property type="match status" value="1"/>
</dbReference>
<evidence type="ECO:0000313" key="6">
    <source>
        <dbReference type="EMBL" id="ETV95056.1"/>
    </source>
</evidence>
<dbReference type="VEuPathDB" id="FungiDB:H310_11353"/>
<dbReference type="EMBL" id="KI913982">
    <property type="protein sequence ID" value="ETV95055.1"/>
    <property type="molecule type" value="Genomic_DNA"/>
</dbReference>
<proteinExistence type="predicted"/>
<dbReference type="CDD" id="cd22929">
    <property type="entry name" value="HFD_POLE4-like"/>
    <property type="match status" value="1"/>
</dbReference>
<evidence type="ECO:0000256" key="4">
    <source>
        <dbReference type="SAM" id="MobiDB-lite"/>
    </source>
</evidence>
<dbReference type="GO" id="GO:0008623">
    <property type="term" value="C:CHRAC"/>
    <property type="evidence" value="ECO:0007669"/>
    <property type="project" value="TreeGrafter"/>
</dbReference>
<feature type="region of interest" description="Disordered" evidence="4">
    <location>
        <begin position="29"/>
        <end position="94"/>
    </location>
</feature>
<accession>A0A024TN45</accession>
<dbReference type="InterPro" id="IPR009072">
    <property type="entry name" value="Histone-fold"/>
</dbReference>
<dbReference type="SMART" id="SM00398">
    <property type="entry name" value="HMG"/>
    <property type="match status" value="1"/>
</dbReference>
<dbReference type="AlphaFoldDB" id="A0A024TN45"/>
<feature type="compositionally biased region" description="Basic and acidic residues" evidence="4">
    <location>
        <begin position="263"/>
        <end position="280"/>
    </location>
</feature>
<dbReference type="Pfam" id="PF00505">
    <property type="entry name" value="HMG_box"/>
    <property type="match status" value="1"/>
</dbReference>
<dbReference type="PROSITE" id="PS50118">
    <property type="entry name" value="HMG_BOX_2"/>
    <property type="match status" value="1"/>
</dbReference>
<sequence>MARGNLLTIIRRLLGFTGLRRFWRQPAADKMESDTDHNDMNDAFPSDAELNEQDEASDSFAGEEREAAEHDENAEDDVKSDHDDTAHGSIVQDASSKKLSKPLSAYFHFLAENRAAVIAENPGLGIGPVQKILSTKWNELDAVEKEPYVAKATEDKQRYMKEKQALVDRGIDVDAPSTKRAKSSDDHVLTLPNARVKRIMQTDPDVHKVSKEAVLAITKATEQFIQFLTTKGHDSAVMAKRKTVKNSDVLQAIHSHPTLDWLRDDFPERTKPPPATKKEAVAPGTAPTPPAPPATSRITSFFTRA</sequence>
<dbReference type="RefSeq" id="XP_008876231.1">
    <property type="nucleotide sequence ID" value="XM_008878009.1"/>
</dbReference>
<evidence type="ECO:0000256" key="3">
    <source>
        <dbReference type="PROSITE-ProRule" id="PRU00267"/>
    </source>
</evidence>
<dbReference type="Gene3D" id="1.10.20.10">
    <property type="entry name" value="Histone, subunit A"/>
    <property type="match status" value="1"/>
</dbReference>
<dbReference type="PANTHER" id="PTHR10252">
    <property type="entry name" value="HISTONE-LIKE TRANSCRIPTION FACTOR CCAAT-RELATED"/>
    <property type="match status" value="1"/>
</dbReference>
<dbReference type="PANTHER" id="PTHR10252:SF54">
    <property type="entry name" value="CHROMATIN ACCESSIBILITY COMPLEX PROTEIN 1"/>
    <property type="match status" value="1"/>
</dbReference>
<protein>
    <recommendedName>
        <fullName evidence="5">HMG box domain-containing protein</fullName>
    </recommendedName>
</protein>
<name>A0A024TN45_9STRA</name>
<dbReference type="GO" id="GO:0046982">
    <property type="term" value="F:protein heterodimerization activity"/>
    <property type="evidence" value="ECO:0007669"/>
    <property type="project" value="InterPro"/>
</dbReference>
<evidence type="ECO:0000256" key="2">
    <source>
        <dbReference type="ARBA" id="ARBA00023242"/>
    </source>
</evidence>
<dbReference type="InterPro" id="IPR036910">
    <property type="entry name" value="HMG_box_dom_sf"/>
</dbReference>
<feature type="domain" description="HMG box" evidence="5">
    <location>
        <begin position="99"/>
        <end position="167"/>
    </location>
</feature>
<dbReference type="PRINTS" id="PR00886">
    <property type="entry name" value="HIGHMOBLTY12"/>
</dbReference>
<feature type="region of interest" description="Disordered" evidence="4">
    <location>
        <begin position="263"/>
        <end position="305"/>
    </location>
</feature>
<dbReference type="Gene3D" id="1.10.30.10">
    <property type="entry name" value="High mobility group box domain"/>
    <property type="match status" value="1"/>
</dbReference>
<dbReference type="GO" id="GO:0003677">
    <property type="term" value="F:DNA binding"/>
    <property type="evidence" value="ECO:0007669"/>
    <property type="project" value="UniProtKB-UniRule"/>
</dbReference>